<dbReference type="GO" id="GO:0009535">
    <property type="term" value="C:chloroplast thylakoid membrane"/>
    <property type="evidence" value="ECO:0007669"/>
    <property type="project" value="TreeGrafter"/>
</dbReference>
<comment type="function">
    <text evidence="1">PsaA and PsaB bind P700, the primary electron donor of photosystem I (PSI), as well as the electron acceptors A0, A1 and FX. PSI is a plastocyanin-ferredoxin oxidoreductase, converting photonic excitation into a charge separation, which transfers an electron from the donor P700 chlorophyll pair to the spectroscopically characterized acceptors A0, A1, FX, FA and FB in turn. Oxidized P700 is reduced on the lumenal side of the thylakoid membrane by plastocyanin.</text>
</comment>
<dbReference type="InterPro" id="IPR036408">
    <property type="entry name" value="PSI_PsaA/B_sf"/>
</dbReference>
<sequence>MVDRHCTPSFSYCYSVPDSGHMYRTNWGIGHGLKDILEAHKGPFTGQGHKGLYEILTTSWHAQLSLNLAMLGSLTIVVAHHMYSMPPYPYLATDYGTQLSLFTHHMWIGGFLIVGAAAHAAIFMLRLIPDKANLGFRFPCDGPGRGGTCQVSAWDHVFLGLFWMYNSISVVIFRKMQSDVWGSISDQGVVTHITGGNFAQSSITINGWLRDFLWAQASQDPLHVRPIAHAIWDPHFGKPAVEAFTRGGALGPVNIAYSGVYQWWLATLTTEMETERFVVQKCRISSESSFVRTLRRKFLGLDRTFSTCGYSWIQRGRRCQGRWLFKEVSKGEGFLFLYSSLTPFFGIHSSSSHEWKELLSLAGNRSCALLSLSLSPLSQKQWKAFGASLVLSSPLSLVNLNWNCATFRDCWSYKKFPSKTDISREECQFEERASFGPVLVNGLGRFMILGLNERQDTNVGDWLGTVTVECTPFLLRSLCSVH</sequence>
<comment type="subunit">
    <text evidence="20">The PsaA/B heterodimer binds the P700 chlorophyll special pair and subsequent electron acceptors. PSI consists of a core antenna complex that captures photons, and an electron transfer chain that converts photonic excitation into a charge separation. The eukaryotic PSI reaction center is composed of at least 11 subunits.</text>
</comment>
<keyword evidence="16" id="KW-0560">Oxidoreductase</keyword>
<keyword evidence="13" id="KW-0249">Electron transport</keyword>
<dbReference type="GO" id="GO:0009522">
    <property type="term" value="C:photosystem I"/>
    <property type="evidence" value="ECO:0007669"/>
    <property type="project" value="UniProtKB-KW"/>
</dbReference>
<dbReference type="EC" id="1.97.1.12" evidence="4"/>
<proteinExistence type="inferred from homology"/>
<dbReference type="GO" id="GO:0016168">
    <property type="term" value="F:chlorophyll binding"/>
    <property type="evidence" value="ECO:0007669"/>
    <property type="project" value="UniProtKB-KW"/>
</dbReference>
<evidence type="ECO:0000256" key="18">
    <source>
        <dbReference type="ARBA" id="ARBA00023014"/>
    </source>
</evidence>
<evidence type="ECO:0000256" key="14">
    <source>
        <dbReference type="ARBA" id="ARBA00022989"/>
    </source>
</evidence>
<reference evidence="23" key="1">
    <citation type="submission" date="2020-06" db="EMBL/GenBank/DDBJ databases">
        <authorList>
            <person name="Li T."/>
            <person name="Hu X."/>
            <person name="Zhang T."/>
            <person name="Song X."/>
            <person name="Zhang H."/>
            <person name="Dai N."/>
            <person name="Sheng W."/>
            <person name="Hou X."/>
            <person name="Wei L."/>
        </authorList>
    </citation>
    <scope>NUCLEOTIDE SEQUENCE</scope>
    <source>
        <strain evidence="23">KEN8</strain>
        <tissue evidence="23">Leaf</tissue>
    </source>
</reference>
<keyword evidence="6" id="KW-0004">4Fe-4S</keyword>
<keyword evidence="10" id="KW-0479">Metal-binding</keyword>
<keyword evidence="11" id="KW-0603">Photosystem I</keyword>
<keyword evidence="9 22" id="KW-0812">Transmembrane</keyword>
<organism evidence="23">
    <name type="scientific">Sesamum calycinum</name>
    <dbReference type="NCBI Taxonomy" id="2727403"/>
    <lineage>
        <taxon>Eukaryota</taxon>
        <taxon>Viridiplantae</taxon>
        <taxon>Streptophyta</taxon>
        <taxon>Embryophyta</taxon>
        <taxon>Tracheophyta</taxon>
        <taxon>Spermatophyta</taxon>
        <taxon>Magnoliopsida</taxon>
        <taxon>eudicotyledons</taxon>
        <taxon>Gunneridae</taxon>
        <taxon>Pentapetalae</taxon>
        <taxon>asterids</taxon>
        <taxon>lamiids</taxon>
        <taxon>Lamiales</taxon>
        <taxon>Pedaliaceae</taxon>
        <taxon>Sesamum</taxon>
    </lineage>
</organism>
<dbReference type="PANTHER" id="PTHR30128">
    <property type="entry name" value="OUTER MEMBRANE PROTEIN, OMPA-RELATED"/>
    <property type="match status" value="1"/>
</dbReference>
<feature type="transmembrane region" description="Helical" evidence="22">
    <location>
        <begin position="64"/>
        <end position="84"/>
    </location>
</feature>
<dbReference type="GO" id="GO:0016491">
    <property type="term" value="F:oxidoreductase activity"/>
    <property type="evidence" value="ECO:0007669"/>
    <property type="project" value="UniProtKB-KW"/>
</dbReference>
<comment type="subcellular location">
    <subcellularLocation>
        <location evidence="2">Membrane</location>
        <topology evidence="2">Multi-pass membrane protein</topology>
    </subcellularLocation>
</comment>
<evidence type="ECO:0000256" key="21">
    <source>
        <dbReference type="ARBA" id="ARBA00048912"/>
    </source>
</evidence>
<gene>
    <name evidence="23" type="ORF">Scaly_3142400</name>
</gene>
<evidence type="ECO:0000313" key="23">
    <source>
        <dbReference type="EMBL" id="KAL0293408.1"/>
    </source>
</evidence>
<dbReference type="GO" id="GO:0015979">
    <property type="term" value="P:photosynthesis"/>
    <property type="evidence" value="ECO:0007669"/>
    <property type="project" value="UniProtKB-KW"/>
</dbReference>
<comment type="catalytic activity">
    <reaction evidence="21">
        <text>reduced [plastocyanin] + hnu + oxidized [2Fe-2S]-[ferredoxin] = oxidized [plastocyanin] + reduced [2Fe-2S]-[ferredoxin]</text>
        <dbReference type="Rhea" id="RHEA:30407"/>
        <dbReference type="Rhea" id="RHEA-COMP:10000"/>
        <dbReference type="Rhea" id="RHEA-COMP:10001"/>
        <dbReference type="Rhea" id="RHEA-COMP:10039"/>
        <dbReference type="Rhea" id="RHEA-COMP:10040"/>
        <dbReference type="ChEBI" id="CHEBI:29036"/>
        <dbReference type="ChEBI" id="CHEBI:30212"/>
        <dbReference type="ChEBI" id="CHEBI:33737"/>
        <dbReference type="ChEBI" id="CHEBI:33738"/>
        <dbReference type="ChEBI" id="CHEBI:49552"/>
        <dbReference type="EC" id="1.97.1.12"/>
    </reaction>
</comment>
<evidence type="ECO:0000256" key="3">
    <source>
        <dbReference type="ARBA" id="ARBA00010598"/>
    </source>
</evidence>
<dbReference type="GO" id="GO:0051539">
    <property type="term" value="F:4 iron, 4 sulfur cluster binding"/>
    <property type="evidence" value="ECO:0007669"/>
    <property type="project" value="UniProtKB-KW"/>
</dbReference>
<evidence type="ECO:0000256" key="11">
    <source>
        <dbReference type="ARBA" id="ARBA00022836"/>
    </source>
</evidence>
<dbReference type="InterPro" id="IPR001280">
    <property type="entry name" value="PSI_PsaA/B"/>
</dbReference>
<dbReference type="GO" id="GO:0046872">
    <property type="term" value="F:metal ion binding"/>
    <property type="evidence" value="ECO:0007669"/>
    <property type="project" value="UniProtKB-KW"/>
</dbReference>
<evidence type="ECO:0000256" key="17">
    <source>
        <dbReference type="ARBA" id="ARBA00023004"/>
    </source>
</evidence>
<evidence type="ECO:0000256" key="6">
    <source>
        <dbReference type="ARBA" id="ARBA00022485"/>
    </source>
</evidence>
<comment type="similarity">
    <text evidence="3">Belongs to the PsaA/PsaB family.</text>
</comment>
<keyword evidence="8" id="KW-0602">Photosynthesis</keyword>
<name>A0AAW2JIN8_9LAMI</name>
<evidence type="ECO:0000256" key="10">
    <source>
        <dbReference type="ARBA" id="ARBA00022723"/>
    </source>
</evidence>
<evidence type="ECO:0000256" key="19">
    <source>
        <dbReference type="ARBA" id="ARBA00023136"/>
    </source>
</evidence>
<evidence type="ECO:0000256" key="7">
    <source>
        <dbReference type="ARBA" id="ARBA00022494"/>
    </source>
</evidence>
<evidence type="ECO:0000256" key="1">
    <source>
        <dbReference type="ARBA" id="ARBA00003162"/>
    </source>
</evidence>
<dbReference type="AlphaFoldDB" id="A0AAW2JIN8"/>
<evidence type="ECO:0000256" key="20">
    <source>
        <dbReference type="ARBA" id="ARBA00026002"/>
    </source>
</evidence>
<reference evidence="23" key="2">
    <citation type="journal article" date="2024" name="Plant">
        <title>Genomic evolution and insights into agronomic trait innovations of Sesamum species.</title>
        <authorList>
            <person name="Miao H."/>
            <person name="Wang L."/>
            <person name="Qu L."/>
            <person name="Liu H."/>
            <person name="Sun Y."/>
            <person name="Le M."/>
            <person name="Wang Q."/>
            <person name="Wei S."/>
            <person name="Zheng Y."/>
            <person name="Lin W."/>
            <person name="Duan Y."/>
            <person name="Cao H."/>
            <person name="Xiong S."/>
            <person name="Wang X."/>
            <person name="Wei L."/>
            <person name="Li C."/>
            <person name="Ma Q."/>
            <person name="Ju M."/>
            <person name="Zhao R."/>
            <person name="Li G."/>
            <person name="Mu C."/>
            <person name="Tian Q."/>
            <person name="Mei H."/>
            <person name="Zhang T."/>
            <person name="Gao T."/>
            <person name="Zhang H."/>
        </authorList>
    </citation>
    <scope>NUCLEOTIDE SEQUENCE</scope>
    <source>
        <strain evidence="23">KEN8</strain>
    </source>
</reference>
<evidence type="ECO:0000256" key="4">
    <source>
        <dbReference type="ARBA" id="ARBA00013197"/>
    </source>
</evidence>
<evidence type="ECO:0000256" key="8">
    <source>
        <dbReference type="ARBA" id="ARBA00022531"/>
    </source>
</evidence>
<keyword evidence="15" id="KW-0157">Chromophore</keyword>
<keyword evidence="14 22" id="KW-1133">Transmembrane helix</keyword>
<keyword evidence="5" id="KW-0813">Transport</keyword>
<evidence type="ECO:0000256" key="12">
    <source>
        <dbReference type="ARBA" id="ARBA00022842"/>
    </source>
</evidence>
<dbReference type="EMBL" id="JACGWM010001366">
    <property type="protein sequence ID" value="KAL0293408.1"/>
    <property type="molecule type" value="Genomic_DNA"/>
</dbReference>
<evidence type="ECO:0000256" key="9">
    <source>
        <dbReference type="ARBA" id="ARBA00022692"/>
    </source>
</evidence>
<evidence type="ECO:0000256" key="5">
    <source>
        <dbReference type="ARBA" id="ARBA00022448"/>
    </source>
</evidence>
<dbReference type="PANTHER" id="PTHR30128:SF19">
    <property type="entry name" value="PHOTOSYSTEM I P700 CHLOROPHYLL A APOPROTEIN A1-RELATED"/>
    <property type="match status" value="1"/>
</dbReference>
<evidence type="ECO:0000256" key="22">
    <source>
        <dbReference type="SAM" id="Phobius"/>
    </source>
</evidence>
<keyword evidence="17" id="KW-0408">Iron</keyword>
<dbReference type="PRINTS" id="PR00257">
    <property type="entry name" value="PHOTSYSPSAAB"/>
</dbReference>
<evidence type="ECO:0000256" key="15">
    <source>
        <dbReference type="ARBA" id="ARBA00022991"/>
    </source>
</evidence>
<evidence type="ECO:0000256" key="2">
    <source>
        <dbReference type="ARBA" id="ARBA00004141"/>
    </source>
</evidence>
<dbReference type="InterPro" id="IPR020586">
    <property type="entry name" value="PSI_PsaA/B_CS"/>
</dbReference>
<keyword evidence="19 22" id="KW-0472">Membrane</keyword>
<dbReference type="Gene3D" id="1.20.1130.10">
    <property type="entry name" value="Photosystem I PsaA/PsaB"/>
    <property type="match status" value="3"/>
</dbReference>
<comment type="caution">
    <text evidence="23">The sequence shown here is derived from an EMBL/GenBank/DDBJ whole genome shotgun (WGS) entry which is preliminary data.</text>
</comment>
<dbReference type="SUPFAM" id="SSF81558">
    <property type="entry name" value="Photosystem I subunits PsaA/PsaB"/>
    <property type="match status" value="2"/>
</dbReference>
<evidence type="ECO:0000256" key="13">
    <source>
        <dbReference type="ARBA" id="ARBA00022982"/>
    </source>
</evidence>
<keyword evidence="7" id="KW-0148">Chlorophyll</keyword>
<keyword evidence="18" id="KW-0411">Iron-sulfur</keyword>
<feature type="transmembrane region" description="Helical" evidence="22">
    <location>
        <begin position="104"/>
        <end position="128"/>
    </location>
</feature>
<evidence type="ECO:0000256" key="16">
    <source>
        <dbReference type="ARBA" id="ARBA00023002"/>
    </source>
</evidence>
<keyword evidence="12" id="KW-0460">Magnesium</keyword>
<dbReference type="PROSITE" id="PS00419">
    <property type="entry name" value="PHOTOSYSTEM_I_PSAAB"/>
    <property type="match status" value="1"/>
</dbReference>
<protein>
    <recommendedName>
        <fullName evidence="4">photosystem I</fullName>
        <ecNumber evidence="4">1.97.1.12</ecNumber>
    </recommendedName>
</protein>
<dbReference type="Pfam" id="PF00223">
    <property type="entry name" value="PsaA_PsaB"/>
    <property type="match status" value="2"/>
</dbReference>
<accession>A0AAW2JIN8</accession>